<proteinExistence type="predicted"/>
<feature type="compositionally biased region" description="Polar residues" evidence="1">
    <location>
        <begin position="99"/>
        <end position="126"/>
    </location>
</feature>
<dbReference type="Proteomes" id="UP000675881">
    <property type="component" value="Chromosome 8"/>
</dbReference>
<feature type="compositionally biased region" description="Basic and acidic residues" evidence="1">
    <location>
        <begin position="84"/>
        <end position="96"/>
    </location>
</feature>
<name>A0A7R8D4S4_LEPSM</name>
<feature type="compositionally biased region" description="Low complexity" evidence="1">
    <location>
        <begin position="148"/>
        <end position="161"/>
    </location>
</feature>
<evidence type="ECO:0000313" key="3">
    <source>
        <dbReference type="Proteomes" id="UP000675881"/>
    </source>
</evidence>
<keyword evidence="3" id="KW-1185">Reference proteome</keyword>
<sequence>MSLESYDCEFNRRPTPIMTLDEDEHQVDDTANAGKLMSLHSEPQIKFLQEFTLANIVPGFRSTEIYTMEHHIFPDHKFLPPYSKDRHVPITNRDESDSSDIQQPLTCSPTVGSSLDKSPSMSSTFISPKEIRPFPKAPARHKPKRLCYDSNYDNDANNALDRIPAEQTEEYDELDIKQDYIDDGMME</sequence>
<accession>A0A7R8D4S4</accession>
<dbReference type="AlphaFoldDB" id="A0A7R8D4S4"/>
<gene>
    <name evidence="2" type="ORF">LSAA_14148</name>
</gene>
<organism evidence="2 3">
    <name type="scientific">Lepeophtheirus salmonis</name>
    <name type="common">Salmon louse</name>
    <name type="synonym">Caligus salmonis</name>
    <dbReference type="NCBI Taxonomy" id="72036"/>
    <lineage>
        <taxon>Eukaryota</taxon>
        <taxon>Metazoa</taxon>
        <taxon>Ecdysozoa</taxon>
        <taxon>Arthropoda</taxon>
        <taxon>Crustacea</taxon>
        <taxon>Multicrustacea</taxon>
        <taxon>Hexanauplia</taxon>
        <taxon>Copepoda</taxon>
        <taxon>Siphonostomatoida</taxon>
        <taxon>Caligidae</taxon>
        <taxon>Lepeophtheirus</taxon>
    </lineage>
</organism>
<protein>
    <submittedName>
        <fullName evidence="2">(salmon louse) hypothetical protein</fullName>
    </submittedName>
</protein>
<evidence type="ECO:0000313" key="2">
    <source>
        <dbReference type="EMBL" id="CAF3028836.1"/>
    </source>
</evidence>
<feature type="region of interest" description="Disordered" evidence="1">
    <location>
        <begin position="84"/>
        <end position="187"/>
    </location>
</feature>
<evidence type="ECO:0000256" key="1">
    <source>
        <dbReference type="SAM" id="MobiDB-lite"/>
    </source>
</evidence>
<reference evidence="2" key="1">
    <citation type="submission" date="2021-02" db="EMBL/GenBank/DDBJ databases">
        <authorList>
            <person name="Bekaert M."/>
        </authorList>
    </citation>
    <scope>NUCLEOTIDE SEQUENCE</scope>
    <source>
        <strain evidence="2">IoA-00</strain>
    </source>
</reference>
<dbReference type="EMBL" id="HG994587">
    <property type="protein sequence ID" value="CAF3028836.1"/>
    <property type="molecule type" value="Genomic_DNA"/>
</dbReference>